<dbReference type="EMBL" id="REGN01011500">
    <property type="protein sequence ID" value="RMZ97306.1"/>
    <property type="molecule type" value="Genomic_DNA"/>
</dbReference>
<accession>A0A3M7PDV9</accession>
<sequence>MQRRYFSIIKKLVLKLGCNQIFSSNFFVSCCFFMIEKQTLKKDFSLPKHQVRKKTTNNIFKKLRFENLASSFFKE</sequence>
<dbReference type="AlphaFoldDB" id="A0A3M7PDV9"/>
<evidence type="ECO:0000313" key="1">
    <source>
        <dbReference type="EMBL" id="RMZ97306.1"/>
    </source>
</evidence>
<reference evidence="1 2" key="1">
    <citation type="journal article" date="2018" name="Sci. Rep.">
        <title>Genomic signatures of local adaptation to the degree of environmental predictability in rotifers.</title>
        <authorList>
            <person name="Franch-Gras L."/>
            <person name="Hahn C."/>
            <person name="Garcia-Roger E.M."/>
            <person name="Carmona M.J."/>
            <person name="Serra M."/>
            <person name="Gomez A."/>
        </authorList>
    </citation>
    <scope>NUCLEOTIDE SEQUENCE [LARGE SCALE GENOMIC DNA]</scope>
    <source>
        <strain evidence="1">HYR1</strain>
    </source>
</reference>
<dbReference type="Proteomes" id="UP000276133">
    <property type="component" value="Unassembled WGS sequence"/>
</dbReference>
<comment type="caution">
    <text evidence="1">The sequence shown here is derived from an EMBL/GenBank/DDBJ whole genome shotgun (WGS) entry which is preliminary data.</text>
</comment>
<keyword evidence="2" id="KW-1185">Reference proteome</keyword>
<organism evidence="1 2">
    <name type="scientific">Brachionus plicatilis</name>
    <name type="common">Marine rotifer</name>
    <name type="synonym">Brachionus muelleri</name>
    <dbReference type="NCBI Taxonomy" id="10195"/>
    <lineage>
        <taxon>Eukaryota</taxon>
        <taxon>Metazoa</taxon>
        <taxon>Spiralia</taxon>
        <taxon>Gnathifera</taxon>
        <taxon>Rotifera</taxon>
        <taxon>Eurotatoria</taxon>
        <taxon>Monogononta</taxon>
        <taxon>Pseudotrocha</taxon>
        <taxon>Ploima</taxon>
        <taxon>Brachionidae</taxon>
        <taxon>Brachionus</taxon>
    </lineage>
</organism>
<evidence type="ECO:0000313" key="2">
    <source>
        <dbReference type="Proteomes" id="UP000276133"/>
    </source>
</evidence>
<dbReference type="PROSITE" id="PS51257">
    <property type="entry name" value="PROKAR_LIPOPROTEIN"/>
    <property type="match status" value="1"/>
</dbReference>
<protein>
    <submittedName>
        <fullName evidence="1">Uncharacterized protein</fullName>
    </submittedName>
</protein>
<name>A0A3M7PDV9_BRAPC</name>
<proteinExistence type="predicted"/>
<gene>
    <name evidence="1" type="ORF">BpHYR1_053083</name>
</gene>